<keyword evidence="2" id="KW-0238">DNA-binding</keyword>
<dbReference type="PROSITE" id="PS50949">
    <property type="entry name" value="HTH_GNTR"/>
    <property type="match status" value="1"/>
</dbReference>
<dbReference type="GO" id="GO:0003677">
    <property type="term" value="F:DNA binding"/>
    <property type="evidence" value="ECO:0007669"/>
    <property type="project" value="UniProtKB-KW"/>
</dbReference>
<dbReference type="RefSeq" id="WP_316934948.1">
    <property type="nucleotide sequence ID" value="NZ_CP135996.1"/>
</dbReference>
<dbReference type="Pfam" id="PF00392">
    <property type="entry name" value="GntR"/>
    <property type="match status" value="1"/>
</dbReference>
<feature type="domain" description="HTH gntR-type" evidence="4">
    <location>
        <begin position="14"/>
        <end position="81"/>
    </location>
</feature>
<evidence type="ECO:0000313" key="6">
    <source>
        <dbReference type="Proteomes" id="UP001300604"/>
    </source>
</evidence>
<keyword evidence="6" id="KW-1185">Reference proteome</keyword>
<protein>
    <submittedName>
        <fullName evidence="5">GntR family transcriptional regulator</fullName>
    </submittedName>
</protein>
<dbReference type="KEGG" id="carl:PXC00_10360"/>
<dbReference type="Pfam" id="PF07729">
    <property type="entry name" value="FCD"/>
    <property type="match status" value="1"/>
</dbReference>
<proteinExistence type="predicted"/>
<dbReference type="PANTHER" id="PTHR43537">
    <property type="entry name" value="TRANSCRIPTIONAL REGULATOR, GNTR FAMILY"/>
    <property type="match status" value="1"/>
</dbReference>
<evidence type="ECO:0000256" key="1">
    <source>
        <dbReference type="ARBA" id="ARBA00023015"/>
    </source>
</evidence>
<dbReference type="SUPFAM" id="SSF46785">
    <property type="entry name" value="Winged helix' DNA-binding domain"/>
    <property type="match status" value="1"/>
</dbReference>
<dbReference type="GO" id="GO:0003700">
    <property type="term" value="F:DNA-binding transcription factor activity"/>
    <property type="evidence" value="ECO:0007669"/>
    <property type="project" value="InterPro"/>
</dbReference>
<evidence type="ECO:0000259" key="4">
    <source>
        <dbReference type="PROSITE" id="PS50949"/>
    </source>
</evidence>
<dbReference type="InterPro" id="IPR036390">
    <property type="entry name" value="WH_DNA-bd_sf"/>
</dbReference>
<keyword evidence="1" id="KW-0805">Transcription regulation</keyword>
<evidence type="ECO:0000256" key="2">
    <source>
        <dbReference type="ARBA" id="ARBA00023125"/>
    </source>
</evidence>
<gene>
    <name evidence="5" type="ORF">PXC00_10360</name>
</gene>
<dbReference type="InterPro" id="IPR000524">
    <property type="entry name" value="Tscrpt_reg_HTH_GntR"/>
</dbReference>
<dbReference type="SMART" id="SM00895">
    <property type="entry name" value="FCD"/>
    <property type="match status" value="1"/>
</dbReference>
<name>A0AA97D6R5_9FIRM</name>
<reference evidence="6" key="1">
    <citation type="submission" date="2024-06" db="EMBL/GenBank/DDBJ databases">
        <title>Caproicibacterium argilliputei sp. nov, a novel caproic acid producing anaerobic bacterium isolated from pit mud.</title>
        <authorList>
            <person name="Zeng C."/>
        </authorList>
    </citation>
    <scope>NUCLEOTIDE SEQUENCE [LARGE SCALE GENOMIC DNA]</scope>
    <source>
        <strain evidence="6">ZCY20-5</strain>
    </source>
</reference>
<dbReference type="InterPro" id="IPR008920">
    <property type="entry name" value="TF_FadR/GntR_C"/>
</dbReference>
<dbReference type="CDD" id="cd07377">
    <property type="entry name" value="WHTH_GntR"/>
    <property type="match status" value="1"/>
</dbReference>
<evidence type="ECO:0000256" key="3">
    <source>
        <dbReference type="ARBA" id="ARBA00023163"/>
    </source>
</evidence>
<dbReference type="SMART" id="SM00345">
    <property type="entry name" value="HTH_GNTR"/>
    <property type="match status" value="1"/>
</dbReference>
<dbReference type="InterPro" id="IPR011711">
    <property type="entry name" value="GntR_C"/>
</dbReference>
<sequence length="233" mass="27471">MPFTPLKSEKYRIQNTGDRIYADLREAIMLLQLHPGEELNIKSLSEKLGVSRSPVRDAVMRLAKEGLADVLPQKGTRVSRIDPHRVEEERFLRESLEIRLLSLFMQQHTSQDVSDLEQLVETQNRCLRETRMSDFLDYDEAFHSVFFRAADKALCWDLIEQMSGHYRRARLMTLWDAKIVSGAIGEHEEMLRCIRQGQTDRLTEIEENHCRKINIQELDLFQQYPDFFTERKE</sequence>
<dbReference type="Gene3D" id="1.10.10.10">
    <property type="entry name" value="Winged helix-like DNA-binding domain superfamily/Winged helix DNA-binding domain"/>
    <property type="match status" value="1"/>
</dbReference>
<dbReference type="Gene3D" id="1.20.120.530">
    <property type="entry name" value="GntR ligand-binding domain-like"/>
    <property type="match status" value="1"/>
</dbReference>
<evidence type="ECO:0000313" key="5">
    <source>
        <dbReference type="EMBL" id="WOC31610.1"/>
    </source>
</evidence>
<reference evidence="5 6" key="2">
    <citation type="submission" date="2024-06" db="EMBL/GenBank/DDBJ databases">
        <title>Caproicibacterium argilliputei sp. nov, a novel caproic acid producing anaerobic bacterium isolated from pit mud.</title>
        <authorList>
            <person name="Xia S."/>
        </authorList>
    </citation>
    <scope>NUCLEOTIDE SEQUENCE [LARGE SCALE GENOMIC DNA]</scope>
    <source>
        <strain evidence="5 6">ZCY20-5</strain>
    </source>
</reference>
<dbReference type="SUPFAM" id="SSF48008">
    <property type="entry name" value="GntR ligand-binding domain-like"/>
    <property type="match status" value="1"/>
</dbReference>
<keyword evidence="3" id="KW-0804">Transcription</keyword>
<dbReference type="Proteomes" id="UP001300604">
    <property type="component" value="Chromosome"/>
</dbReference>
<dbReference type="PANTHER" id="PTHR43537:SF45">
    <property type="entry name" value="GNTR FAMILY REGULATORY PROTEIN"/>
    <property type="match status" value="1"/>
</dbReference>
<accession>A0AA97D6R5</accession>
<dbReference type="EMBL" id="CP135996">
    <property type="protein sequence ID" value="WOC31610.1"/>
    <property type="molecule type" value="Genomic_DNA"/>
</dbReference>
<dbReference type="InterPro" id="IPR036388">
    <property type="entry name" value="WH-like_DNA-bd_sf"/>
</dbReference>
<organism evidence="5 6">
    <name type="scientific">Caproicibacterium argilliputei</name>
    <dbReference type="NCBI Taxonomy" id="3030016"/>
    <lineage>
        <taxon>Bacteria</taxon>
        <taxon>Bacillati</taxon>
        <taxon>Bacillota</taxon>
        <taxon>Clostridia</taxon>
        <taxon>Eubacteriales</taxon>
        <taxon>Oscillospiraceae</taxon>
        <taxon>Caproicibacterium</taxon>
    </lineage>
</organism>
<dbReference type="AlphaFoldDB" id="A0AA97D6R5"/>